<feature type="compositionally biased region" description="Low complexity" evidence="1">
    <location>
        <begin position="179"/>
        <end position="188"/>
    </location>
</feature>
<dbReference type="InterPro" id="IPR038440">
    <property type="entry name" value="FimV_C_sf"/>
</dbReference>
<dbReference type="Gene3D" id="1.20.58.2200">
    <property type="match status" value="1"/>
</dbReference>
<keyword evidence="2" id="KW-0812">Transmembrane</keyword>
<feature type="transmembrane region" description="Helical" evidence="2">
    <location>
        <begin position="432"/>
        <end position="453"/>
    </location>
</feature>
<evidence type="ECO:0000259" key="3">
    <source>
        <dbReference type="Pfam" id="PF25800"/>
    </source>
</evidence>
<feature type="region of interest" description="Disordered" evidence="1">
    <location>
        <begin position="300"/>
        <end position="348"/>
    </location>
</feature>
<dbReference type="RefSeq" id="WP_133320273.1">
    <property type="nucleotide sequence ID" value="NZ_SMTF01000001.1"/>
</dbReference>
<dbReference type="OrthoDB" id="5298707at2"/>
<dbReference type="Pfam" id="PF25800">
    <property type="entry name" value="FimV_N"/>
    <property type="match status" value="1"/>
</dbReference>
<dbReference type="InterPro" id="IPR020011">
    <property type="entry name" value="FimV_C"/>
</dbReference>
<evidence type="ECO:0000313" key="5">
    <source>
        <dbReference type="Proteomes" id="UP000294796"/>
    </source>
</evidence>
<feature type="region of interest" description="Disordered" evidence="1">
    <location>
        <begin position="404"/>
        <end position="425"/>
    </location>
</feature>
<dbReference type="PROSITE" id="PS51257">
    <property type="entry name" value="PROKAR_LIPOPROTEIN"/>
    <property type="match status" value="1"/>
</dbReference>
<feature type="region of interest" description="Disordered" evidence="1">
    <location>
        <begin position="179"/>
        <end position="212"/>
    </location>
</feature>
<dbReference type="InterPro" id="IPR018392">
    <property type="entry name" value="LysM"/>
</dbReference>
<dbReference type="InterPro" id="IPR020012">
    <property type="entry name" value="LysM_FimV"/>
</dbReference>
<dbReference type="AlphaFoldDB" id="A0A4R5U409"/>
<protein>
    <recommendedName>
        <fullName evidence="3">FimV N-terminal domain-containing protein</fullName>
    </recommendedName>
</protein>
<feature type="compositionally biased region" description="Low complexity" evidence="1">
    <location>
        <begin position="304"/>
        <end position="316"/>
    </location>
</feature>
<dbReference type="InterPro" id="IPR057840">
    <property type="entry name" value="FimV_N"/>
</dbReference>
<feature type="compositionally biased region" description="Low complexity" evidence="1">
    <location>
        <begin position="333"/>
        <end position="343"/>
    </location>
</feature>
<evidence type="ECO:0000256" key="2">
    <source>
        <dbReference type="SAM" id="Phobius"/>
    </source>
</evidence>
<dbReference type="Proteomes" id="UP000294796">
    <property type="component" value="Unassembled WGS sequence"/>
</dbReference>
<name>A0A4R5U409_9GAMM</name>
<gene>
    <name evidence="4" type="ORF">E2F46_00735</name>
</gene>
<feature type="compositionally biased region" description="Pro residues" evidence="1">
    <location>
        <begin position="189"/>
        <end position="200"/>
    </location>
</feature>
<dbReference type="NCBIfam" id="TIGR03504">
    <property type="entry name" value="FimV_Cterm"/>
    <property type="match status" value="1"/>
</dbReference>
<organism evidence="4 5">
    <name type="scientific">Luteimonas aestuarii</name>
    <dbReference type="NCBI Taxonomy" id="453837"/>
    <lineage>
        <taxon>Bacteria</taxon>
        <taxon>Pseudomonadati</taxon>
        <taxon>Pseudomonadota</taxon>
        <taxon>Gammaproteobacteria</taxon>
        <taxon>Lysobacterales</taxon>
        <taxon>Lysobacteraceae</taxon>
        <taxon>Luteimonas</taxon>
    </lineage>
</organism>
<reference evidence="4 5" key="1">
    <citation type="submission" date="2019-03" db="EMBL/GenBank/DDBJ databases">
        <title>Luteimonas zhaokaii sp.nov., isolated from the rectal contents of Plateau pika in Yushu, Qinghai Province, China.</title>
        <authorList>
            <person name="Zhang G."/>
        </authorList>
    </citation>
    <scope>NUCLEOTIDE SEQUENCE [LARGE SCALE GENOMIC DNA]</scope>
    <source>
        <strain evidence="4 5">B9</strain>
    </source>
</reference>
<accession>A0A4R5U409</accession>
<keyword evidence="2" id="KW-0472">Membrane</keyword>
<keyword evidence="2" id="KW-1133">Transmembrane helix</keyword>
<comment type="caution">
    <text evidence="4">The sequence shown here is derived from an EMBL/GenBank/DDBJ whole genome shotgun (WGS) entry which is preliminary data.</text>
</comment>
<sequence>MPMRLLWILLLALACGPALALGLGQIEVKSRHGQPLLAEIPIVSSDPSEMERLQARLASPETFRRVGLEPPVGVVQELQFAIALDPQGRPVIRITTAAPVEASALTFLLEVDWGFGRLVREYSALVDSPQTVAAPAQPPIDAPVVAPQDLIVRAPEAAPPETTEAEPAADPVPDVAATEPAEAAAPAAMPAPRPPPPAPASPATAVAGGGLPPVQAGQTLSGIAAGLSAQTGHSLNQTMLALLRANPDAFIRGNINLLREGAVLRVPGPSELAAEDARAANAIVREQVAQWREWRNPVPQPVEAASATADAAGASGPSRTSDARLEIVPPTSGGAAAGTRSGIAAGGEGDMLRQQELTEARETIAARSAEVDELKARVAELEQLQQQQSQLIALKDSELAAAQQRLAESNQQPTPTLASTAQASNPEAPGVALPWVWIGLGVFALILLAWWWASRRSVASANASRSFLSDRPVPAPSRSMSTPAPVVDAQADADVASPPAAAPARLDPAAAMAASGWPNTPAPAADAGLVEPAAAGDAAPPWHAAGNGAAQAATIAPLNPAPAGQERLELARAYIDLGDVDTARTLLQEVADSGDMASRGEAARLLRELV</sequence>
<feature type="region of interest" description="Disordered" evidence="1">
    <location>
        <begin position="463"/>
        <end position="485"/>
    </location>
</feature>
<feature type="domain" description="FimV N-terminal" evidence="3">
    <location>
        <begin position="21"/>
        <end position="129"/>
    </location>
</feature>
<keyword evidence="5" id="KW-1185">Reference proteome</keyword>
<dbReference type="CDD" id="cd00118">
    <property type="entry name" value="LysM"/>
    <property type="match status" value="1"/>
</dbReference>
<proteinExistence type="predicted"/>
<feature type="compositionally biased region" description="Polar residues" evidence="1">
    <location>
        <begin position="406"/>
        <end position="425"/>
    </location>
</feature>
<dbReference type="NCBIfam" id="TIGR03505">
    <property type="entry name" value="FimV_core"/>
    <property type="match status" value="1"/>
</dbReference>
<evidence type="ECO:0000313" key="4">
    <source>
        <dbReference type="EMBL" id="TDK28451.1"/>
    </source>
</evidence>
<evidence type="ECO:0000256" key="1">
    <source>
        <dbReference type="SAM" id="MobiDB-lite"/>
    </source>
</evidence>
<dbReference type="EMBL" id="SMTF01000001">
    <property type="protein sequence ID" value="TDK28451.1"/>
    <property type="molecule type" value="Genomic_DNA"/>
</dbReference>